<accession>A0A915E6W6</accession>
<name>A0A915E6W6_9BILA</name>
<dbReference type="WBParaSite" id="jg3196">
    <property type="protein sequence ID" value="jg3196"/>
    <property type="gene ID" value="jg3196"/>
</dbReference>
<dbReference type="AlphaFoldDB" id="A0A915E6W6"/>
<sequence length="183" mass="19989">MNNMSTTCLNAPAEMPSVALNLVLAEARVYMNFEECCCECQNRYSNPPSSVECLYRGSLQAGNGFTDSGLGEVGQSQQPPSIIILSYVLRFNALPGIETEIPLIITSHPFCNGAMEQVVEEEEEEWVDQPQEVYKKTAGPSNMSAPLNSAIAGRRLRNSNNAGPGRRVSIFETDSDGGALYFR</sequence>
<evidence type="ECO:0000313" key="1">
    <source>
        <dbReference type="Proteomes" id="UP000887574"/>
    </source>
</evidence>
<dbReference type="Proteomes" id="UP000887574">
    <property type="component" value="Unplaced"/>
</dbReference>
<proteinExistence type="predicted"/>
<reference evidence="2" key="1">
    <citation type="submission" date="2022-11" db="UniProtKB">
        <authorList>
            <consortium name="WormBaseParasite"/>
        </authorList>
    </citation>
    <scope>IDENTIFICATION</scope>
</reference>
<organism evidence="1 2">
    <name type="scientific">Ditylenchus dipsaci</name>
    <dbReference type="NCBI Taxonomy" id="166011"/>
    <lineage>
        <taxon>Eukaryota</taxon>
        <taxon>Metazoa</taxon>
        <taxon>Ecdysozoa</taxon>
        <taxon>Nematoda</taxon>
        <taxon>Chromadorea</taxon>
        <taxon>Rhabditida</taxon>
        <taxon>Tylenchina</taxon>
        <taxon>Tylenchomorpha</taxon>
        <taxon>Sphaerularioidea</taxon>
        <taxon>Anguinidae</taxon>
        <taxon>Anguininae</taxon>
        <taxon>Ditylenchus</taxon>
    </lineage>
</organism>
<keyword evidence="1" id="KW-1185">Reference proteome</keyword>
<evidence type="ECO:0000313" key="2">
    <source>
        <dbReference type="WBParaSite" id="jg3196"/>
    </source>
</evidence>
<protein>
    <submittedName>
        <fullName evidence="2">Uncharacterized protein</fullName>
    </submittedName>
</protein>